<gene>
    <name evidence="10" type="ORF">EJ997_03455</name>
</gene>
<evidence type="ECO:0000256" key="5">
    <source>
        <dbReference type="ARBA" id="ARBA00022777"/>
    </source>
</evidence>
<keyword evidence="4" id="KW-0547">Nucleotide-binding</keyword>
<accession>A0A3S9PW74</accession>
<keyword evidence="11" id="KW-1185">Reference proteome</keyword>
<keyword evidence="7" id="KW-0444">Lipid biosynthesis</keyword>
<dbReference type="EMBL" id="CP034593">
    <property type="protein sequence ID" value="AZQ76542.1"/>
    <property type="molecule type" value="Genomic_DNA"/>
</dbReference>
<keyword evidence="3" id="KW-0808">Transferase</keyword>
<evidence type="ECO:0000256" key="4">
    <source>
        <dbReference type="ARBA" id="ARBA00022741"/>
    </source>
</evidence>
<keyword evidence="5 10" id="KW-0418">Kinase</keyword>
<evidence type="ECO:0000313" key="11">
    <source>
        <dbReference type="Proteomes" id="UP000280344"/>
    </source>
</evidence>
<evidence type="ECO:0000256" key="6">
    <source>
        <dbReference type="ARBA" id="ARBA00022840"/>
    </source>
</evidence>
<evidence type="ECO:0000256" key="8">
    <source>
        <dbReference type="ARBA" id="ARBA00023264"/>
    </source>
</evidence>
<dbReference type="Gene3D" id="2.60.200.40">
    <property type="match status" value="1"/>
</dbReference>
<dbReference type="PROSITE" id="PS50146">
    <property type="entry name" value="DAGK"/>
    <property type="match status" value="1"/>
</dbReference>
<dbReference type="InterPro" id="IPR050187">
    <property type="entry name" value="Lipid_Phosphate_FormReg"/>
</dbReference>
<dbReference type="Gene3D" id="3.40.50.10330">
    <property type="entry name" value="Probable inorganic polyphosphate/atp-NAD kinase, domain 1"/>
    <property type="match status" value="1"/>
</dbReference>
<dbReference type="AlphaFoldDB" id="A0A3S9PW74"/>
<dbReference type="OrthoDB" id="142078at2"/>
<dbReference type="InterPro" id="IPR001206">
    <property type="entry name" value="Diacylglycerol_kinase_cat_dom"/>
</dbReference>
<dbReference type="PANTHER" id="PTHR12358">
    <property type="entry name" value="SPHINGOSINE KINASE"/>
    <property type="match status" value="1"/>
</dbReference>
<dbReference type="GO" id="GO:0005886">
    <property type="term" value="C:plasma membrane"/>
    <property type="evidence" value="ECO:0007669"/>
    <property type="project" value="TreeGrafter"/>
</dbReference>
<dbReference type="GO" id="GO:0008654">
    <property type="term" value="P:phospholipid biosynthetic process"/>
    <property type="evidence" value="ECO:0007669"/>
    <property type="project" value="UniProtKB-KW"/>
</dbReference>
<dbReference type="GO" id="GO:0005524">
    <property type="term" value="F:ATP binding"/>
    <property type="evidence" value="ECO:0007669"/>
    <property type="project" value="UniProtKB-KW"/>
</dbReference>
<keyword evidence="6" id="KW-0067">ATP-binding</keyword>
<comment type="similarity">
    <text evidence="2">Belongs to the diacylglycerol/lipid kinase family.</text>
</comment>
<evidence type="ECO:0000256" key="2">
    <source>
        <dbReference type="ARBA" id="ARBA00005983"/>
    </source>
</evidence>
<dbReference type="Proteomes" id="UP000280344">
    <property type="component" value="Chromosome"/>
</dbReference>
<dbReference type="InterPro" id="IPR017438">
    <property type="entry name" value="ATP-NAD_kinase_N"/>
</dbReference>
<evidence type="ECO:0000256" key="1">
    <source>
        <dbReference type="ARBA" id="ARBA00001946"/>
    </source>
</evidence>
<sequence>MDSTLGLVISPTAGNGRGTSVGKIVRDRLFDAGHRVIPLGAPTVTETHEIISSAVSSGQIDGIVTMGGDGTVHLAVQHLVGTDLFLGHVPFGTGNDIARDLGLTTRWETGLDILVDALESREPSVIDALEITGSHGTSYGLAVVSAGVDAVVNQAANTYTRPHGHARYLRAIVSELPKYSARTYRIETDGKVAAGEAILVAIANLTSIGGGLAISPRSVFDDGMLDLIVAKKLSLSEVGRIFPKLYKGKHLEENVVHTKRVSEATLSTLGEGITAMVDGEEIGPLPVTVRVRPRALRFLR</sequence>
<dbReference type="RefSeq" id="WP_126703350.1">
    <property type="nucleotide sequence ID" value="NZ_CP034593.1"/>
</dbReference>
<keyword evidence="7" id="KW-0443">Lipid metabolism</keyword>
<dbReference type="InterPro" id="IPR016064">
    <property type="entry name" value="NAD/diacylglycerol_kinase_sf"/>
</dbReference>
<name>A0A3S9PW74_9ACTO</name>
<dbReference type="GO" id="GO:0004143">
    <property type="term" value="F:ATP-dependent diacylglycerol kinase activity"/>
    <property type="evidence" value="ECO:0007669"/>
    <property type="project" value="TreeGrafter"/>
</dbReference>
<dbReference type="SUPFAM" id="SSF111331">
    <property type="entry name" value="NAD kinase/diacylglycerol kinase-like"/>
    <property type="match status" value="1"/>
</dbReference>
<protein>
    <submittedName>
        <fullName evidence="10">Diacylglycerol kinase family lipid kinase</fullName>
    </submittedName>
</protein>
<dbReference type="InterPro" id="IPR045540">
    <property type="entry name" value="YegS/DAGK_C"/>
</dbReference>
<dbReference type="SMART" id="SM00046">
    <property type="entry name" value="DAGKc"/>
    <property type="match status" value="1"/>
</dbReference>
<dbReference type="Pfam" id="PF00781">
    <property type="entry name" value="DAGK_cat"/>
    <property type="match status" value="1"/>
</dbReference>
<proteinExistence type="inferred from homology"/>
<keyword evidence="7" id="KW-0594">Phospholipid biosynthesis</keyword>
<dbReference type="PANTHER" id="PTHR12358:SF106">
    <property type="entry name" value="LIPID KINASE YEGS"/>
    <property type="match status" value="1"/>
</dbReference>
<dbReference type="Pfam" id="PF19279">
    <property type="entry name" value="YegS_C"/>
    <property type="match status" value="1"/>
</dbReference>
<dbReference type="KEGG" id="flh:EJ997_03455"/>
<reference evidence="10 11" key="1">
    <citation type="submission" date="2018-12" db="EMBL/GenBank/DDBJ databases">
        <title>Complete genome sequence of Flaviflexus sp. H23T48.</title>
        <authorList>
            <person name="Bae J.-W."/>
            <person name="Lee J.-Y."/>
        </authorList>
    </citation>
    <scope>NUCLEOTIDE SEQUENCE [LARGE SCALE GENOMIC DNA]</scope>
    <source>
        <strain evidence="10 11">H23T48</strain>
    </source>
</reference>
<evidence type="ECO:0000256" key="7">
    <source>
        <dbReference type="ARBA" id="ARBA00023209"/>
    </source>
</evidence>
<organism evidence="10 11">
    <name type="scientific">Flaviflexus ciconiae</name>
    <dbReference type="NCBI Taxonomy" id="2496867"/>
    <lineage>
        <taxon>Bacteria</taxon>
        <taxon>Bacillati</taxon>
        <taxon>Actinomycetota</taxon>
        <taxon>Actinomycetes</taxon>
        <taxon>Actinomycetales</taxon>
        <taxon>Actinomycetaceae</taxon>
        <taxon>Flaviflexus</taxon>
    </lineage>
</organism>
<keyword evidence="8" id="KW-1208">Phospholipid metabolism</keyword>
<evidence type="ECO:0000256" key="3">
    <source>
        <dbReference type="ARBA" id="ARBA00022679"/>
    </source>
</evidence>
<feature type="domain" description="DAGKc" evidence="9">
    <location>
        <begin position="1"/>
        <end position="135"/>
    </location>
</feature>
<evidence type="ECO:0000313" key="10">
    <source>
        <dbReference type="EMBL" id="AZQ76542.1"/>
    </source>
</evidence>
<comment type="cofactor">
    <cofactor evidence="1">
        <name>Mg(2+)</name>
        <dbReference type="ChEBI" id="CHEBI:18420"/>
    </cofactor>
</comment>
<evidence type="ECO:0000259" key="9">
    <source>
        <dbReference type="PROSITE" id="PS50146"/>
    </source>
</evidence>